<comment type="similarity">
    <text evidence="5">Belongs to the protein N5-glutamine methyltransferase family. PrmC subfamily.</text>
</comment>
<evidence type="ECO:0000313" key="8">
    <source>
        <dbReference type="EMBL" id="TDO96478.1"/>
    </source>
</evidence>
<organism evidence="8 9">
    <name type="scientific">Marinomonas balearica</name>
    <dbReference type="NCBI Taxonomy" id="491947"/>
    <lineage>
        <taxon>Bacteria</taxon>
        <taxon>Pseudomonadati</taxon>
        <taxon>Pseudomonadota</taxon>
        <taxon>Gammaproteobacteria</taxon>
        <taxon>Oceanospirillales</taxon>
        <taxon>Oceanospirillaceae</taxon>
        <taxon>Marinomonas</taxon>
    </lineage>
</organism>
<accession>A0A4R6M565</accession>
<comment type="catalytic activity">
    <reaction evidence="4 5">
        <text>L-glutaminyl-[peptide chain release factor] + S-adenosyl-L-methionine = N(5)-methyl-L-glutaminyl-[peptide chain release factor] + S-adenosyl-L-homocysteine + H(+)</text>
        <dbReference type="Rhea" id="RHEA:42896"/>
        <dbReference type="Rhea" id="RHEA-COMP:10271"/>
        <dbReference type="Rhea" id="RHEA-COMP:10272"/>
        <dbReference type="ChEBI" id="CHEBI:15378"/>
        <dbReference type="ChEBI" id="CHEBI:30011"/>
        <dbReference type="ChEBI" id="CHEBI:57856"/>
        <dbReference type="ChEBI" id="CHEBI:59789"/>
        <dbReference type="ChEBI" id="CHEBI:61891"/>
        <dbReference type="EC" id="2.1.1.297"/>
    </reaction>
</comment>
<dbReference type="Pfam" id="PF05175">
    <property type="entry name" value="MTS"/>
    <property type="match status" value="1"/>
</dbReference>
<dbReference type="Proteomes" id="UP000294656">
    <property type="component" value="Unassembled WGS sequence"/>
</dbReference>
<dbReference type="PROSITE" id="PS00092">
    <property type="entry name" value="N6_MTASE"/>
    <property type="match status" value="1"/>
</dbReference>
<keyword evidence="1 5" id="KW-0489">Methyltransferase</keyword>
<dbReference type="OrthoDB" id="9800643at2"/>
<dbReference type="FunFam" id="3.40.50.150:FF:000053">
    <property type="entry name" value="Release factor glutamine methyltransferase"/>
    <property type="match status" value="1"/>
</dbReference>
<dbReference type="EC" id="2.1.1.297" evidence="5"/>
<dbReference type="InterPro" id="IPR029063">
    <property type="entry name" value="SAM-dependent_MTases_sf"/>
</dbReference>
<dbReference type="GO" id="GO:0102559">
    <property type="term" value="F:peptide chain release factor N(5)-glutamine methyltransferase activity"/>
    <property type="evidence" value="ECO:0007669"/>
    <property type="project" value="UniProtKB-EC"/>
</dbReference>
<evidence type="ECO:0000256" key="2">
    <source>
        <dbReference type="ARBA" id="ARBA00022679"/>
    </source>
</evidence>
<dbReference type="Gene3D" id="1.10.8.10">
    <property type="entry name" value="DNA helicase RuvA subunit, C-terminal domain"/>
    <property type="match status" value="1"/>
</dbReference>
<feature type="binding site" evidence="5">
    <location>
        <position position="169"/>
    </location>
    <ligand>
        <name>S-adenosyl-L-methionine</name>
        <dbReference type="ChEBI" id="CHEBI:59789"/>
    </ligand>
</feature>
<dbReference type="NCBIfam" id="TIGR00536">
    <property type="entry name" value="hemK_fam"/>
    <property type="match status" value="1"/>
</dbReference>
<reference evidence="8 9" key="1">
    <citation type="submission" date="2019-03" db="EMBL/GenBank/DDBJ databases">
        <title>Genomic Encyclopedia of Type Strains, Phase III (KMG-III): the genomes of soil and plant-associated and newly described type strains.</title>
        <authorList>
            <person name="Whitman W."/>
        </authorList>
    </citation>
    <scope>NUCLEOTIDE SEQUENCE [LARGE SCALE GENOMIC DNA]</scope>
    <source>
        <strain evidence="8 9">CECT 7378</strain>
    </source>
</reference>
<dbReference type="GO" id="GO:0003676">
    <property type="term" value="F:nucleic acid binding"/>
    <property type="evidence" value="ECO:0007669"/>
    <property type="project" value="InterPro"/>
</dbReference>
<comment type="caution">
    <text evidence="8">The sequence shown here is derived from an EMBL/GenBank/DDBJ whole genome shotgun (WGS) entry which is preliminary data.</text>
</comment>
<keyword evidence="3 5" id="KW-0949">S-adenosyl-L-methionine</keyword>
<feature type="domain" description="Methyltransferase small" evidence="6">
    <location>
        <begin position="113"/>
        <end position="193"/>
    </location>
</feature>
<feature type="binding site" evidence="5">
    <location>
        <begin position="185"/>
        <end position="188"/>
    </location>
    <ligand>
        <name>substrate</name>
    </ligand>
</feature>
<name>A0A4R6M565_9GAMM</name>
<dbReference type="InterPro" id="IPR004556">
    <property type="entry name" value="HemK-like"/>
</dbReference>
<dbReference type="NCBIfam" id="TIGR03534">
    <property type="entry name" value="RF_mod_PrmC"/>
    <property type="match status" value="1"/>
</dbReference>
<comment type="function">
    <text evidence="5">Methylates the class 1 translation termination release factors RF1/PrfA and RF2/PrfB on the glutamine residue of the universally conserved GGQ motif.</text>
</comment>
<dbReference type="RefSeq" id="WP_133504766.1">
    <property type="nucleotide sequence ID" value="NZ_SNXC01000014.1"/>
</dbReference>
<dbReference type="EMBL" id="SNXC01000014">
    <property type="protein sequence ID" value="TDO96478.1"/>
    <property type="molecule type" value="Genomic_DNA"/>
</dbReference>
<dbReference type="InterPro" id="IPR040758">
    <property type="entry name" value="PrmC_N"/>
</dbReference>
<dbReference type="HAMAP" id="MF_02126">
    <property type="entry name" value="RF_methyltr_PrmC"/>
    <property type="match status" value="1"/>
</dbReference>
<keyword evidence="2 5" id="KW-0808">Transferase</keyword>
<feature type="binding site" evidence="5">
    <location>
        <position position="185"/>
    </location>
    <ligand>
        <name>S-adenosyl-L-methionine</name>
        <dbReference type="ChEBI" id="CHEBI:59789"/>
    </ligand>
</feature>
<evidence type="ECO:0000256" key="1">
    <source>
        <dbReference type="ARBA" id="ARBA00022603"/>
    </source>
</evidence>
<evidence type="ECO:0000256" key="4">
    <source>
        <dbReference type="ARBA" id="ARBA00048391"/>
    </source>
</evidence>
<dbReference type="CDD" id="cd02440">
    <property type="entry name" value="AdoMet_MTases"/>
    <property type="match status" value="1"/>
</dbReference>
<dbReference type="Gene3D" id="3.40.50.150">
    <property type="entry name" value="Vaccinia Virus protein VP39"/>
    <property type="match status" value="1"/>
</dbReference>
<evidence type="ECO:0000259" key="7">
    <source>
        <dbReference type="Pfam" id="PF17827"/>
    </source>
</evidence>
<dbReference type="AlphaFoldDB" id="A0A4R6M565"/>
<dbReference type="PANTHER" id="PTHR18895">
    <property type="entry name" value="HEMK METHYLTRANSFERASE"/>
    <property type="match status" value="1"/>
</dbReference>
<evidence type="ECO:0000313" key="9">
    <source>
        <dbReference type="Proteomes" id="UP000294656"/>
    </source>
</evidence>
<dbReference type="InterPro" id="IPR050320">
    <property type="entry name" value="N5-glutamine_MTase"/>
</dbReference>
<feature type="binding site" evidence="5">
    <location>
        <begin position="119"/>
        <end position="123"/>
    </location>
    <ligand>
        <name>S-adenosyl-L-methionine</name>
        <dbReference type="ChEBI" id="CHEBI:59789"/>
    </ligand>
</feature>
<evidence type="ECO:0000256" key="5">
    <source>
        <dbReference type="HAMAP-Rule" id="MF_02126"/>
    </source>
</evidence>
<dbReference type="InterPro" id="IPR019874">
    <property type="entry name" value="RF_methyltr_PrmC"/>
</dbReference>
<sequence>MRIDQCLREAQQRLSSVSDTEKLDTELLLAHCLTVTRTYLFTWSDKEVDESNLSRFDAMLERRISGEPIAYILGKQDFWSLELEVAPSTLIPRPDTERLVEVALDLMAVVQVPRILDLGTGTGAIALALAKERQDAVVTGADYVEDAVNLAKCNAANNELDVHFLQSDWFSDIPLSEQYHLIVSNPPYIDPNDKHLSEGDVRFEPESALIADDEGMGDIHRILDEAPKFLCGQGWLVFEHGYDQGEKVRDAFALRGFESIKTFIDYGGNDRVTIGQKGS</sequence>
<dbReference type="SUPFAM" id="SSF53335">
    <property type="entry name" value="S-adenosyl-L-methionine-dependent methyltransferases"/>
    <property type="match status" value="1"/>
</dbReference>
<dbReference type="PANTHER" id="PTHR18895:SF74">
    <property type="entry name" value="MTRF1L RELEASE FACTOR GLUTAMINE METHYLTRANSFERASE"/>
    <property type="match status" value="1"/>
</dbReference>
<dbReference type="InterPro" id="IPR002052">
    <property type="entry name" value="DNA_methylase_N6_adenine_CS"/>
</dbReference>
<protein>
    <recommendedName>
        <fullName evidence="5">Release factor glutamine methyltransferase</fullName>
        <shortName evidence="5">RF MTase</shortName>
        <ecNumber evidence="5">2.1.1.297</ecNumber>
    </recommendedName>
    <alternativeName>
        <fullName evidence="5">N5-glutamine methyltransferase PrmC</fullName>
    </alternativeName>
    <alternativeName>
        <fullName evidence="5">Protein-(glutamine-N5) MTase PrmC</fullName>
    </alternativeName>
    <alternativeName>
        <fullName evidence="5">Protein-glutamine N-methyltransferase PrmC</fullName>
    </alternativeName>
</protein>
<evidence type="ECO:0000256" key="3">
    <source>
        <dbReference type="ARBA" id="ARBA00022691"/>
    </source>
</evidence>
<keyword evidence="9" id="KW-1185">Reference proteome</keyword>
<feature type="domain" description="Release factor glutamine methyltransferase N-terminal" evidence="7">
    <location>
        <begin position="5"/>
        <end position="74"/>
    </location>
</feature>
<proteinExistence type="inferred from homology"/>
<dbReference type="Pfam" id="PF17827">
    <property type="entry name" value="PrmC_N"/>
    <property type="match status" value="1"/>
</dbReference>
<evidence type="ECO:0000259" key="6">
    <source>
        <dbReference type="Pfam" id="PF05175"/>
    </source>
</evidence>
<dbReference type="InterPro" id="IPR007848">
    <property type="entry name" value="Small_mtfrase_dom"/>
</dbReference>
<dbReference type="GO" id="GO:0032259">
    <property type="term" value="P:methylation"/>
    <property type="evidence" value="ECO:0007669"/>
    <property type="project" value="UniProtKB-KW"/>
</dbReference>
<feature type="binding site" evidence="5">
    <location>
        <position position="142"/>
    </location>
    <ligand>
        <name>S-adenosyl-L-methionine</name>
        <dbReference type="ChEBI" id="CHEBI:59789"/>
    </ligand>
</feature>
<gene>
    <name evidence="5" type="primary">prmC</name>
    <name evidence="8" type="ORF">DFP79_3058</name>
</gene>